<evidence type="ECO:0000313" key="3">
    <source>
        <dbReference type="Proteomes" id="UP001457282"/>
    </source>
</evidence>
<evidence type="ECO:0000313" key="2">
    <source>
        <dbReference type="EMBL" id="KAK9938607.1"/>
    </source>
</evidence>
<accession>A0AAW1XP73</accession>
<keyword evidence="3" id="KW-1185">Reference proteome</keyword>
<name>A0AAW1XP73_RUBAR</name>
<reference evidence="2 3" key="1">
    <citation type="journal article" date="2023" name="G3 (Bethesda)">
        <title>A chromosome-length genome assembly and annotation of blackberry (Rubus argutus, cv. 'Hillquist').</title>
        <authorList>
            <person name="Bruna T."/>
            <person name="Aryal R."/>
            <person name="Dudchenko O."/>
            <person name="Sargent D.J."/>
            <person name="Mead D."/>
            <person name="Buti M."/>
            <person name="Cavallini A."/>
            <person name="Hytonen T."/>
            <person name="Andres J."/>
            <person name="Pham M."/>
            <person name="Weisz D."/>
            <person name="Mascagni F."/>
            <person name="Usai G."/>
            <person name="Natali L."/>
            <person name="Bassil N."/>
            <person name="Fernandez G.E."/>
            <person name="Lomsadze A."/>
            <person name="Armour M."/>
            <person name="Olukolu B."/>
            <person name="Poorten T."/>
            <person name="Britton C."/>
            <person name="Davik J."/>
            <person name="Ashrafi H."/>
            <person name="Aiden E.L."/>
            <person name="Borodovsky M."/>
            <person name="Worthington M."/>
        </authorList>
    </citation>
    <scope>NUCLEOTIDE SEQUENCE [LARGE SCALE GENOMIC DNA]</scope>
    <source>
        <strain evidence="2">PI 553951</strain>
    </source>
</reference>
<proteinExistence type="predicted"/>
<dbReference type="EMBL" id="JBEDUW010000003">
    <property type="protein sequence ID" value="KAK9938607.1"/>
    <property type="molecule type" value="Genomic_DNA"/>
</dbReference>
<dbReference type="AlphaFoldDB" id="A0AAW1XP73"/>
<gene>
    <name evidence="2" type="ORF">M0R45_015335</name>
</gene>
<dbReference type="Proteomes" id="UP001457282">
    <property type="component" value="Unassembled WGS sequence"/>
</dbReference>
<organism evidence="2 3">
    <name type="scientific">Rubus argutus</name>
    <name type="common">Southern blackberry</name>
    <dbReference type="NCBI Taxonomy" id="59490"/>
    <lineage>
        <taxon>Eukaryota</taxon>
        <taxon>Viridiplantae</taxon>
        <taxon>Streptophyta</taxon>
        <taxon>Embryophyta</taxon>
        <taxon>Tracheophyta</taxon>
        <taxon>Spermatophyta</taxon>
        <taxon>Magnoliopsida</taxon>
        <taxon>eudicotyledons</taxon>
        <taxon>Gunneridae</taxon>
        <taxon>Pentapetalae</taxon>
        <taxon>rosids</taxon>
        <taxon>fabids</taxon>
        <taxon>Rosales</taxon>
        <taxon>Rosaceae</taxon>
        <taxon>Rosoideae</taxon>
        <taxon>Rosoideae incertae sedis</taxon>
        <taxon>Rubus</taxon>
    </lineage>
</organism>
<comment type="caution">
    <text evidence="2">The sequence shown here is derived from an EMBL/GenBank/DDBJ whole genome shotgun (WGS) entry which is preliminary data.</text>
</comment>
<sequence>MIKASQFRLPMALFITHSHQSNQNSFSATTRNLLQPPKVQTTRYHHPSINHQSIPHHYIPTCDHLSNPHLISTIIISSQPYHSAITIATARIAVFPSQEPKPDREKKKKDVAPPSTTTDRAAVNPTPSRQPRRYPRPNPPATHRSQTGFLDAIESILCPVDAASA</sequence>
<protein>
    <submittedName>
        <fullName evidence="2">Uncharacterized protein</fullName>
    </submittedName>
</protein>
<feature type="compositionally biased region" description="Basic and acidic residues" evidence="1">
    <location>
        <begin position="100"/>
        <end position="111"/>
    </location>
</feature>
<evidence type="ECO:0000256" key="1">
    <source>
        <dbReference type="SAM" id="MobiDB-lite"/>
    </source>
</evidence>
<feature type="region of interest" description="Disordered" evidence="1">
    <location>
        <begin position="95"/>
        <end position="148"/>
    </location>
</feature>